<reference evidence="1" key="1">
    <citation type="submission" date="2021-02" db="EMBL/GenBank/DDBJ databases">
        <authorList>
            <consortium name="DOE Joint Genome Institute"/>
            <person name="Ahrendt S."/>
            <person name="Looney B.P."/>
            <person name="Miyauchi S."/>
            <person name="Morin E."/>
            <person name="Drula E."/>
            <person name="Courty P.E."/>
            <person name="Chicoki N."/>
            <person name="Fauchery L."/>
            <person name="Kohler A."/>
            <person name="Kuo A."/>
            <person name="Labutti K."/>
            <person name="Pangilinan J."/>
            <person name="Lipzen A."/>
            <person name="Riley R."/>
            <person name="Andreopoulos W."/>
            <person name="He G."/>
            <person name="Johnson J."/>
            <person name="Barry K.W."/>
            <person name="Grigoriev I.V."/>
            <person name="Nagy L."/>
            <person name="Hibbett D."/>
            <person name="Henrissat B."/>
            <person name="Matheny P.B."/>
            <person name="Labbe J."/>
            <person name="Martin F."/>
        </authorList>
    </citation>
    <scope>NUCLEOTIDE SEQUENCE</scope>
    <source>
        <strain evidence="1">EC-137</strain>
    </source>
</reference>
<protein>
    <submittedName>
        <fullName evidence="1">Uncharacterized protein</fullName>
    </submittedName>
</protein>
<gene>
    <name evidence="1" type="ORF">K488DRAFT_85198</name>
</gene>
<evidence type="ECO:0000313" key="1">
    <source>
        <dbReference type="EMBL" id="KAI0033115.1"/>
    </source>
</evidence>
<evidence type="ECO:0000313" key="2">
    <source>
        <dbReference type="Proteomes" id="UP000814128"/>
    </source>
</evidence>
<reference evidence="1" key="2">
    <citation type="journal article" date="2022" name="New Phytol.">
        <title>Evolutionary transition to the ectomycorrhizal habit in the genomes of a hyperdiverse lineage of mushroom-forming fungi.</title>
        <authorList>
            <person name="Looney B."/>
            <person name="Miyauchi S."/>
            <person name="Morin E."/>
            <person name="Drula E."/>
            <person name="Courty P.E."/>
            <person name="Kohler A."/>
            <person name="Kuo A."/>
            <person name="LaButti K."/>
            <person name="Pangilinan J."/>
            <person name="Lipzen A."/>
            <person name="Riley R."/>
            <person name="Andreopoulos W."/>
            <person name="He G."/>
            <person name="Johnson J."/>
            <person name="Nolan M."/>
            <person name="Tritt A."/>
            <person name="Barry K.W."/>
            <person name="Grigoriev I.V."/>
            <person name="Nagy L.G."/>
            <person name="Hibbett D."/>
            <person name="Henrissat B."/>
            <person name="Matheny P.B."/>
            <person name="Labbe J."/>
            <person name="Martin F.M."/>
        </authorList>
    </citation>
    <scope>NUCLEOTIDE SEQUENCE</scope>
    <source>
        <strain evidence="1">EC-137</strain>
    </source>
</reference>
<dbReference type="Proteomes" id="UP000814128">
    <property type="component" value="Unassembled WGS sequence"/>
</dbReference>
<comment type="caution">
    <text evidence="1">The sequence shown here is derived from an EMBL/GenBank/DDBJ whole genome shotgun (WGS) entry which is preliminary data.</text>
</comment>
<name>A0ACB8QN61_9AGAM</name>
<sequence length="695" mass="78253">MPSTVSIAQVLPPEILHAIFILLPSQARSVPRRTKKFPVWLSVYHVCSRWRVVAKSCKALWTYIPIEHGPMTSVALALAQPNGVHVDVSSSIKDLHSVFSEGHDVWYRLQTSSCTVRRLTLMKTTALVHLQEVLSSAIHKSPFFPWFYASTFSFEQLELSSSGGSEAFALLAMIATDVASRRNLRVLRLRHLPRPALPMVIFSPVTALSMDHLELDGVLCNIGNTDTQDLDPHFPAVISNYQASLRHLIISNTLVRHQDVGPLPLLEIVHIRGSHRDVQLLMLSLQAPNCRDLSVCLTDAESSESRIPDVASFLQLDIHRELTDHPIRHLCIRSTARNPKIWADANEFVRFISHFPHLRSFTTTLPAIQMDLDVDDGHALPVSLPELTHLKLDGYVKTVAGIASRLLRVPLAARRSFCIPSHGNLSGQISEYSISDAFGIRTLFRDDFPEDAAYTSFHILPPAQEGSTPEIDLRFILCNEHETERSARYPLPLSFDLTAILRGTISTIGSFTHAVFHGLFSQGYLMQVTDLHISHSHFRESYPWKQFILLLIETPIASVHIRDDAAIVRSFVEALCWIRREENQPAWMKTSQEIPLPFLRQIVMRDIEFLEDALDAPSSLPFKTRDVRIKLVNCQVPGKVLAKMRSAFGEDNIERYEALYEPPVHGGDYPWADPYDATGTRSGVFFRGCDCGDHQ</sequence>
<organism evidence="1 2">
    <name type="scientific">Vararia minispora EC-137</name>
    <dbReference type="NCBI Taxonomy" id="1314806"/>
    <lineage>
        <taxon>Eukaryota</taxon>
        <taxon>Fungi</taxon>
        <taxon>Dikarya</taxon>
        <taxon>Basidiomycota</taxon>
        <taxon>Agaricomycotina</taxon>
        <taxon>Agaricomycetes</taxon>
        <taxon>Russulales</taxon>
        <taxon>Lachnocladiaceae</taxon>
        <taxon>Vararia</taxon>
    </lineage>
</organism>
<dbReference type="EMBL" id="MU273527">
    <property type="protein sequence ID" value="KAI0033115.1"/>
    <property type="molecule type" value="Genomic_DNA"/>
</dbReference>
<proteinExistence type="predicted"/>
<keyword evidence="2" id="KW-1185">Reference proteome</keyword>
<accession>A0ACB8QN61</accession>